<accession>A0A2I0KUP7</accession>
<feature type="domain" description="Zinc knuckle CX2CX4HX4C" evidence="3">
    <location>
        <begin position="185"/>
        <end position="216"/>
    </location>
</feature>
<evidence type="ECO:0000256" key="1">
    <source>
        <dbReference type="SAM" id="MobiDB-lite"/>
    </source>
</evidence>
<dbReference type="PANTHER" id="PTHR31286:SF99">
    <property type="entry name" value="DUF4283 DOMAIN-CONTAINING PROTEIN"/>
    <property type="match status" value="1"/>
</dbReference>
<proteinExistence type="predicted"/>
<evidence type="ECO:0000313" key="4">
    <source>
        <dbReference type="EMBL" id="PKI72198.1"/>
    </source>
</evidence>
<gene>
    <name evidence="4" type="ORF">CRG98_007396</name>
</gene>
<evidence type="ECO:0000259" key="2">
    <source>
        <dbReference type="Pfam" id="PF14111"/>
    </source>
</evidence>
<evidence type="ECO:0000313" key="5">
    <source>
        <dbReference type="Proteomes" id="UP000233551"/>
    </source>
</evidence>
<name>A0A2I0KUP7_PUNGR</name>
<feature type="domain" description="DUF4283" evidence="2">
    <location>
        <begin position="27"/>
        <end position="105"/>
    </location>
</feature>
<dbReference type="Pfam" id="PF14392">
    <property type="entry name" value="zf-CCHC_4"/>
    <property type="match status" value="1"/>
</dbReference>
<dbReference type="AlphaFoldDB" id="A0A2I0KUP7"/>
<dbReference type="InterPro" id="IPR025558">
    <property type="entry name" value="DUF4283"/>
</dbReference>
<dbReference type="InterPro" id="IPR025836">
    <property type="entry name" value="Zn_knuckle_CX2CX4HX4C"/>
</dbReference>
<evidence type="ECO:0000259" key="3">
    <source>
        <dbReference type="Pfam" id="PF14392"/>
    </source>
</evidence>
<reference evidence="4 5" key="1">
    <citation type="submission" date="2017-11" db="EMBL/GenBank/DDBJ databases">
        <title>De-novo sequencing of pomegranate (Punica granatum L.) genome.</title>
        <authorList>
            <person name="Akparov Z."/>
            <person name="Amiraslanov A."/>
            <person name="Hajiyeva S."/>
            <person name="Abbasov M."/>
            <person name="Kaur K."/>
            <person name="Hamwieh A."/>
            <person name="Solovyev V."/>
            <person name="Salamov A."/>
            <person name="Braich B."/>
            <person name="Kosarev P."/>
            <person name="Mahmoud A."/>
            <person name="Hajiyev E."/>
            <person name="Babayeva S."/>
            <person name="Izzatullayeva V."/>
            <person name="Mammadov A."/>
            <person name="Mammadov A."/>
            <person name="Sharifova S."/>
            <person name="Ojaghi J."/>
            <person name="Eynullazada K."/>
            <person name="Bayramov B."/>
            <person name="Abdulazimova A."/>
            <person name="Shahmuradov I."/>
        </authorList>
    </citation>
    <scope>NUCLEOTIDE SEQUENCE [LARGE SCALE GENOMIC DNA]</scope>
    <source>
        <strain evidence="5">cv. AG2017</strain>
        <tissue evidence="4">Leaf</tissue>
    </source>
</reference>
<organism evidence="4 5">
    <name type="scientific">Punica granatum</name>
    <name type="common">Pomegranate</name>
    <dbReference type="NCBI Taxonomy" id="22663"/>
    <lineage>
        <taxon>Eukaryota</taxon>
        <taxon>Viridiplantae</taxon>
        <taxon>Streptophyta</taxon>
        <taxon>Embryophyta</taxon>
        <taxon>Tracheophyta</taxon>
        <taxon>Spermatophyta</taxon>
        <taxon>Magnoliopsida</taxon>
        <taxon>eudicotyledons</taxon>
        <taxon>Gunneridae</taxon>
        <taxon>Pentapetalae</taxon>
        <taxon>rosids</taxon>
        <taxon>malvids</taxon>
        <taxon>Myrtales</taxon>
        <taxon>Lythraceae</taxon>
        <taxon>Punica</taxon>
    </lineage>
</organism>
<dbReference type="PANTHER" id="PTHR31286">
    <property type="entry name" value="GLYCINE-RICH CELL WALL STRUCTURAL PROTEIN 1.8-LIKE"/>
    <property type="match status" value="1"/>
</dbReference>
<evidence type="ECO:0008006" key="6">
    <source>
        <dbReference type="Google" id="ProtNLM"/>
    </source>
</evidence>
<dbReference type="Pfam" id="PF14111">
    <property type="entry name" value="DUF4283"/>
    <property type="match status" value="1"/>
</dbReference>
<comment type="caution">
    <text evidence="4">The sequence shown here is derived from an EMBL/GenBank/DDBJ whole genome shotgun (WGS) entry which is preliminary data.</text>
</comment>
<dbReference type="EMBL" id="PGOL01000336">
    <property type="protein sequence ID" value="PKI72198.1"/>
    <property type="molecule type" value="Genomic_DNA"/>
</dbReference>
<sequence length="350" mass="37989">MEKKLRLPVRAGVVVQLSQELHARRLQEWQHSLVGKFIDELAPGPLATDDALTRLWQPADAIRTIPFSGGRYVFKLDSPDDKQRIIAGSPYSVEGKLLVLQPLPPCTSVDLVRFSRVPVWITLTGLPVDLHFPEVALAVAESAGHPTETDVVLGSVSGACRVRVRVEIEAEEPLLPGSYLDDGTGTLLWVGFEYEGIPRICRNCMCIGHLEGDCKKTTIQAKYLSTKRLEVIANRMNAEVVNDPATEAVFGSPRSRSVPPVKVYGRAGPIVPVGEAATEGRGFERAGRRVTAEKTEEDVELLVLSGPAADLGGLDPFGPSQFDDASTVGPDEAQRGGLLKRKQRAGKTKK</sequence>
<dbReference type="InterPro" id="IPR040256">
    <property type="entry name" value="At4g02000-like"/>
</dbReference>
<feature type="region of interest" description="Disordered" evidence="1">
    <location>
        <begin position="312"/>
        <end position="350"/>
    </location>
</feature>
<keyword evidence="5" id="KW-1185">Reference proteome</keyword>
<dbReference type="Proteomes" id="UP000233551">
    <property type="component" value="Unassembled WGS sequence"/>
</dbReference>
<protein>
    <recommendedName>
        <fullName evidence="6">DUF4283 domain-containing protein</fullName>
    </recommendedName>
</protein>
<feature type="compositionally biased region" description="Basic residues" evidence="1">
    <location>
        <begin position="338"/>
        <end position="350"/>
    </location>
</feature>
<dbReference type="STRING" id="22663.A0A2I0KUP7"/>